<dbReference type="AlphaFoldDB" id="A0A8K0DV57"/>
<dbReference type="EMBL" id="VOIH02000009">
    <property type="protein sequence ID" value="KAF3437870.1"/>
    <property type="molecule type" value="Genomic_DNA"/>
</dbReference>
<keyword evidence="5" id="KW-0479">Metal-binding</keyword>
<evidence type="ECO:0000313" key="10">
    <source>
        <dbReference type="EMBL" id="KAF3437870.1"/>
    </source>
</evidence>
<protein>
    <submittedName>
        <fullName evidence="10">Uncharacterized protein</fullName>
    </submittedName>
</protein>
<comment type="cofactor">
    <cofactor evidence="1">
        <name>heme</name>
        <dbReference type="ChEBI" id="CHEBI:30413"/>
    </cofactor>
</comment>
<comment type="similarity">
    <text evidence="3">Belongs to the cytochrome P450 family.</text>
</comment>
<dbReference type="PANTHER" id="PTHR47943">
    <property type="entry name" value="CYTOCHROME P450 93A3-LIKE"/>
    <property type="match status" value="1"/>
</dbReference>
<dbReference type="OrthoDB" id="2789670at2759"/>
<accession>A0A8K0DV57</accession>
<dbReference type="GO" id="GO:0020037">
    <property type="term" value="F:heme binding"/>
    <property type="evidence" value="ECO:0007669"/>
    <property type="project" value="InterPro"/>
</dbReference>
<keyword evidence="9" id="KW-0472">Membrane</keyword>
<evidence type="ECO:0000256" key="1">
    <source>
        <dbReference type="ARBA" id="ARBA00001971"/>
    </source>
</evidence>
<keyword evidence="8" id="KW-0503">Monooxygenase</keyword>
<dbReference type="GO" id="GO:0016705">
    <property type="term" value="F:oxidoreductase activity, acting on paired donors, with incorporation or reduction of molecular oxygen"/>
    <property type="evidence" value="ECO:0007669"/>
    <property type="project" value="InterPro"/>
</dbReference>
<proteinExistence type="inferred from homology"/>
<dbReference type="InterPro" id="IPR036396">
    <property type="entry name" value="Cyt_P450_sf"/>
</dbReference>
<dbReference type="PANTHER" id="PTHR47943:SF2">
    <property type="entry name" value="CYTOCHROME P450"/>
    <property type="match status" value="1"/>
</dbReference>
<keyword evidence="6" id="KW-0560">Oxidoreductase</keyword>
<dbReference type="GO" id="GO:0016020">
    <property type="term" value="C:membrane"/>
    <property type="evidence" value="ECO:0007669"/>
    <property type="project" value="UniProtKB-SubCell"/>
</dbReference>
<keyword evidence="4" id="KW-0349">Heme</keyword>
<name>A0A8K0DV57_9ROSA</name>
<evidence type="ECO:0000256" key="6">
    <source>
        <dbReference type="ARBA" id="ARBA00023002"/>
    </source>
</evidence>
<evidence type="ECO:0000313" key="11">
    <source>
        <dbReference type="Proteomes" id="UP000796880"/>
    </source>
</evidence>
<dbReference type="GO" id="GO:0005506">
    <property type="term" value="F:iron ion binding"/>
    <property type="evidence" value="ECO:0007669"/>
    <property type="project" value="InterPro"/>
</dbReference>
<keyword evidence="7" id="KW-0408">Iron</keyword>
<organism evidence="10 11">
    <name type="scientific">Rhamnella rubrinervis</name>
    <dbReference type="NCBI Taxonomy" id="2594499"/>
    <lineage>
        <taxon>Eukaryota</taxon>
        <taxon>Viridiplantae</taxon>
        <taxon>Streptophyta</taxon>
        <taxon>Embryophyta</taxon>
        <taxon>Tracheophyta</taxon>
        <taxon>Spermatophyta</taxon>
        <taxon>Magnoliopsida</taxon>
        <taxon>eudicotyledons</taxon>
        <taxon>Gunneridae</taxon>
        <taxon>Pentapetalae</taxon>
        <taxon>rosids</taxon>
        <taxon>fabids</taxon>
        <taxon>Rosales</taxon>
        <taxon>Rhamnaceae</taxon>
        <taxon>rhamnoid group</taxon>
        <taxon>Rhamneae</taxon>
        <taxon>Rhamnella</taxon>
    </lineage>
</organism>
<comment type="caution">
    <text evidence="10">The sequence shown here is derived from an EMBL/GenBank/DDBJ whole genome shotgun (WGS) entry which is preliminary data.</text>
</comment>
<evidence type="ECO:0000256" key="3">
    <source>
        <dbReference type="ARBA" id="ARBA00010617"/>
    </source>
</evidence>
<evidence type="ECO:0000256" key="5">
    <source>
        <dbReference type="ARBA" id="ARBA00022723"/>
    </source>
</evidence>
<dbReference type="SUPFAM" id="SSF48264">
    <property type="entry name" value="Cytochrome P450"/>
    <property type="match status" value="1"/>
</dbReference>
<dbReference type="GO" id="GO:0004497">
    <property type="term" value="F:monooxygenase activity"/>
    <property type="evidence" value="ECO:0007669"/>
    <property type="project" value="UniProtKB-KW"/>
</dbReference>
<evidence type="ECO:0000256" key="7">
    <source>
        <dbReference type="ARBA" id="ARBA00023004"/>
    </source>
</evidence>
<dbReference type="Proteomes" id="UP000796880">
    <property type="component" value="Unassembled WGS sequence"/>
</dbReference>
<dbReference type="Pfam" id="PF00067">
    <property type="entry name" value="p450"/>
    <property type="match status" value="1"/>
</dbReference>
<gene>
    <name evidence="10" type="ORF">FNV43_RR20626</name>
</gene>
<dbReference type="InterPro" id="IPR001128">
    <property type="entry name" value="Cyt_P450"/>
</dbReference>
<reference evidence="10" key="1">
    <citation type="submission" date="2020-03" db="EMBL/GenBank/DDBJ databases">
        <title>A high-quality chromosome-level genome assembly of a woody plant with both climbing and erect habits, Rhamnella rubrinervis.</title>
        <authorList>
            <person name="Lu Z."/>
            <person name="Yang Y."/>
            <person name="Zhu X."/>
            <person name="Sun Y."/>
        </authorList>
    </citation>
    <scope>NUCLEOTIDE SEQUENCE</scope>
    <source>
        <strain evidence="10">BYM</strain>
        <tissue evidence="10">Leaf</tissue>
    </source>
</reference>
<dbReference type="Gene3D" id="1.10.630.10">
    <property type="entry name" value="Cytochrome P450"/>
    <property type="match status" value="1"/>
</dbReference>
<evidence type="ECO:0000256" key="8">
    <source>
        <dbReference type="ARBA" id="ARBA00023033"/>
    </source>
</evidence>
<comment type="subcellular location">
    <subcellularLocation>
        <location evidence="2">Membrane</location>
    </subcellularLocation>
</comment>
<keyword evidence="11" id="KW-1185">Reference proteome</keyword>
<evidence type="ECO:0000256" key="4">
    <source>
        <dbReference type="ARBA" id="ARBA00022617"/>
    </source>
</evidence>
<evidence type="ECO:0000256" key="2">
    <source>
        <dbReference type="ARBA" id="ARBA00004370"/>
    </source>
</evidence>
<sequence>MENIVTTMILGRSKGDDRYHLKEIAEEVLKILGAFNLADFVPFIGALDLQWLHSIHQPPQSKGPSLSLLGTLGYEKLQEELQNVIGMDQMVEEKNLGKLSYLEMVVKETFRLYPVASFLVPESA</sequence>
<evidence type="ECO:0000256" key="9">
    <source>
        <dbReference type="ARBA" id="ARBA00023136"/>
    </source>
</evidence>